<reference evidence="2 3" key="1">
    <citation type="submission" date="2019-06" db="EMBL/GenBank/DDBJ databases">
        <title>Amycolatopsis alkalitolerans sp. nov., isolated from Gastrodia elata Blume.</title>
        <authorList>
            <person name="Narsing Rao M.P."/>
            <person name="Li W.J."/>
        </authorList>
    </citation>
    <scope>NUCLEOTIDE SEQUENCE [LARGE SCALE GENOMIC DNA]</scope>
    <source>
        <strain evidence="2 3">SYSUP0005</strain>
    </source>
</reference>
<dbReference type="OrthoDB" id="3619064at2"/>
<proteinExistence type="predicted"/>
<gene>
    <name evidence="2" type="ORF">FG385_04125</name>
</gene>
<comment type="caution">
    <text evidence="2">The sequence shown here is derived from an EMBL/GenBank/DDBJ whole genome shotgun (WGS) entry which is preliminary data.</text>
</comment>
<dbReference type="AlphaFoldDB" id="A0A5C4M5E2"/>
<organism evidence="2 3">
    <name type="scientific">Amycolatopsis alkalitolerans</name>
    <dbReference type="NCBI Taxonomy" id="2547244"/>
    <lineage>
        <taxon>Bacteria</taxon>
        <taxon>Bacillati</taxon>
        <taxon>Actinomycetota</taxon>
        <taxon>Actinomycetes</taxon>
        <taxon>Pseudonocardiales</taxon>
        <taxon>Pseudonocardiaceae</taxon>
        <taxon>Amycolatopsis</taxon>
    </lineage>
</organism>
<evidence type="ECO:0000256" key="1">
    <source>
        <dbReference type="SAM" id="Phobius"/>
    </source>
</evidence>
<keyword evidence="1" id="KW-0812">Transmembrane</keyword>
<dbReference type="RefSeq" id="WP_139095253.1">
    <property type="nucleotide sequence ID" value="NZ_VDFW01000003.1"/>
</dbReference>
<keyword evidence="1" id="KW-0472">Membrane</keyword>
<name>A0A5C4M5E2_9PSEU</name>
<dbReference type="EMBL" id="VDFW01000003">
    <property type="protein sequence ID" value="TNC28475.1"/>
    <property type="molecule type" value="Genomic_DNA"/>
</dbReference>
<evidence type="ECO:0000313" key="2">
    <source>
        <dbReference type="EMBL" id="TNC28475.1"/>
    </source>
</evidence>
<feature type="transmembrane region" description="Helical" evidence="1">
    <location>
        <begin position="6"/>
        <end position="24"/>
    </location>
</feature>
<keyword evidence="3" id="KW-1185">Reference proteome</keyword>
<evidence type="ECO:0000313" key="3">
    <source>
        <dbReference type="Proteomes" id="UP000305546"/>
    </source>
</evidence>
<dbReference type="Proteomes" id="UP000305546">
    <property type="component" value="Unassembled WGS sequence"/>
</dbReference>
<sequence length="114" mass="12818">MTAQTWPYLFLEIALLAWGLWLAMRRILDVTGGQVVAITGWTGEDFGEQYGPQPECGKQMVHSQGAVRACRVRIGDRQFDVDKAMYDRTPANCTNTAFLTPRTKRILNIARTPS</sequence>
<protein>
    <submittedName>
        <fullName evidence="2">Uncharacterized protein</fullName>
    </submittedName>
</protein>
<keyword evidence="1" id="KW-1133">Transmembrane helix</keyword>
<accession>A0A5C4M5E2</accession>